<name>A0A8H4HGA0_9EURO</name>
<sequence length="195" mass="21927">MEPQEAFRIHNDLDKVIRWEPIDRNGIEHLHIRTTTGGLVAQSVVVGTRNGAKYGIFYRVVLDASWVVRELEVMDTATDEKQALSADGKGKWFDARGIHMAGLDGCIDIDISATPFTNTLPIRRLQLERGAAQVLRMVYIPVPALKPVAVEQRYTCLQPNRLYCYEGLTSGYVAELTTDEDGFIVDYPGLFRRLS</sequence>
<dbReference type="InterPro" id="IPR009467">
    <property type="entry name" value="Glycolipid-bd_prot_put"/>
</dbReference>
<proteinExistence type="predicted"/>
<reference evidence="1" key="2">
    <citation type="submission" date="2020-04" db="EMBL/GenBank/DDBJ databases">
        <authorList>
            <person name="Santos R.A.C."/>
            <person name="Steenwyk J.L."/>
            <person name="Rivero-Menendez O."/>
            <person name="Mead M.E."/>
            <person name="Silva L.P."/>
            <person name="Bastos R.W."/>
            <person name="Alastruey-Izquierdo A."/>
            <person name="Goldman G.H."/>
            <person name="Rokas A."/>
        </authorList>
    </citation>
    <scope>NUCLEOTIDE SEQUENCE</scope>
    <source>
        <strain evidence="1">CNM-CM6805</strain>
    </source>
</reference>
<dbReference type="AlphaFoldDB" id="A0A8H4HGA0"/>
<dbReference type="Proteomes" id="UP000653565">
    <property type="component" value="Unassembled WGS sequence"/>
</dbReference>
<keyword evidence="2" id="KW-1185">Reference proteome</keyword>
<protein>
    <recommendedName>
        <fullName evidence="3">Glycolipid-binding domain-containing protein</fullName>
    </recommendedName>
</protein>
<evidence type="ECO:0000313" key="1">
    <source>
        <dbReference type="EMBL" id="KAF4245593.1"/>
    </source>
</evidence>
<accession>A0A8H4HGA0</accession>
<dbReference type="Pfam" id="PF06475">
    <property type="entry name" value="Glycolipid_bind"/>
    <property type="match status" value="1"/>
</dbReference>
<gene>
    <name evidence="1" type="ORF">CNMCM6805_003537</name>
</gene>
<evidence type="ECO:0008006" key="3">
    <source>
        <dbReference type="Google" id="ProtNLM"/>
    </source>
</evidence>
<organism evidence="1 2">
    <name type="scientific">Aspergillus fumigatiaffinis</name>
    <dbReference type="NCBI Taxonomy" id="340414"/>
    <lineage>
        <taxon>Eukaryota</taxon>
        <taxon>Fungi</taxon>
        <taxon>Dikarya</taxon>
        <taxon>Ascomycota</taxon>
        <taxon>Pezizomycotina</taxon>
        <taxon>Eurotiomycetes</taxon>
        <taxon>Eurotiomycetidae</taxon>
        <taxon>Eurotiales</taxon>
        <taxon>Aspergillaceae</taxon>
        <taxon>Aspergillus</taxon>
        <taxon>Aspergillus subgen. Fumigati</taxon>
    </lineage>
</organism>
<evidence type="ECO:0000313" key="2">
    <source>
        <dbReference type="Proteomes" id="UP000653565"/>
    </source>
</evidence>
<dbReference type="SUPFAM" id="SSF159275">
    <property type="entry name" value="PA1994-like"/>
    <property type="match status" value="1"/>
</dbReference>
<dbReference type="OrthoDB" id="4394892at2759"/>
<dbReference type="EMBL" id="JAAAPX010000001">
    <property type="protein sequence ID" value="KAF4245593.1"/>
    <property type="molecule type" value="Genomic_DNA"/>
</dbReference>
<comment type="caution">
    <text evidence="1">The sequence shown here is derived from an EMBL/GenBank/DDBJ whole genome shotgun (WGS) entry which is preliminary data.</text>
</comment>
<reference evidence="1" key="1">
    <citation type="journal article" date="2020" name="bioRxiv">
        <title>Genomic and phenotypic heterogeneity of clinical isolates of the human pathogens Aspergillus fumigatus, Aspergillus lentulus and Aspergillus fumigatiaffinis.</title>
        <authorList>
            <person name="dos Santos R.A.C."/>
            <person name="Steenwyk J.L."/>
            <person name="Rivero-Menendez O."/>
            <person name="Mead M.E."/>
            <person name="Silva L.P."/>
            <person name="Bastos R.W."/>
            <person name="Alastruey-Izquierdo A."/>
            <person name="Goldman G.H."/>
            <person name="Rokas A."/>
        </authorList>
    </citation>
    <scope>NUCLEOTIDE SEQUENCE</scope>
    <source>
        <strain evidence="1">CNM-CM6805</strain>
    </source>
</reference>